<feature type="domain" description="STAS" evidence="2">
    <location>
        <begin position="22"/>
        <end position="107"/>
    </location>
</feature>
<organism evidence="3 4">
    <name type="scientific">Streptomyces candidus</name>
    <dbReference type="NCBI Taxonomy" id="67283"/>
    <lineage>
        <taxon>Bacteria</taxon>
        <taxon>Bacillati</taxon>
        <taxon>Actinomycetota</taxon>
        <taxon>Actinomycetes</taxon>
        <taxon>Kitasatosporales</taxon>
        <taxon>Streptomycetaceae</taxon>
        <taxon>Streptomyces</taxon>
    </lineage>
</organism>
<dbReference type="SUPFAM" id="SSF52091">
    <property type="entry name" value="SpoIIaa-like"/>
    <property type="match status" value="1"/>
</dbReference>
<dbReference type="RefSeq" id="WP_185029651.1">
    <property type="nucleotide sequence ID" value="NZ_BNBN01000005.1"/>
</dbReference>
<dbReference type="InterPro" id="IPR036513">
    <property type="entry name" value="STAS_dom_sf"/>
</dbReference>
<evidence type="ECO:0000313" key="4">
    <source>
        <dbReference type="Proteomes" id="UP000540423"/>
    </source>
</evidence>
<dbReference type="InterPro" id="IPR002645">
    <property type="entry name" value="STAS_dom"/>
</dbReference>
<reference evidence="3 4" key="1">
    <citation type="submission" date="2020-08" db="EMBL/GenBank/DDBJ databases">
        <title>Genomic Encyclopedia of Type Strains, Phase IV (KMG-IV): sequencing the most valuable type-strain genomes for metagenomic binning, comparative biology and taxonomic classification.</title>
        <authorList>
            <person name="Goeker M."/>
        </authorList>
    </citation>
    <scope>NUCLEOTIDE SEQUENCE [LARGE SCALE GENOMIC DNA]</scope>
    <source>
        <strain evidence="3 4">DSM 40141</strain>
    </source>
</reference>
<feature type="compositionally biased region" description="Low complexity" evidence="1">
    <location>
        <begin position="108"/>
        <end position="129"/>
    </location>
</feature>
<dbReference type="CDD" id="cd07043">
    <property type="entry name" value="STAS_anti-anti-sigma_factors"/>
    <property type="match status" value="1"/>
</dbReference>
<dbReference type="AlphaFoldDB" id="A0A7X0HGE2"/>
<keyword evidence="4" id="KW-1185">Reference proteome</keyword>
<protein>
    <submittedName>
        <fullName evidence="3">Anti-anti-sigma factor</fullName>
    </submittedName>
</protein>
<evidence type="ECO:0000256" key="1">
    <source>
        <dbReference type="SAM" id="MobiDB-lite"/>
    </source>
</evidence>
<gene>
    <name evidence="3" type="ORF">HNQ79_002280</name>
</gene>
<accession>A0A7X0HGE2</accession>
<dbReference type="Pfam" id="PF13466">
    <property type="entry name" value="STAS_2"/>
    <property type="match status" value="1"/>
</dbReference>
<dbReference type="InterPro" id="IPR058548">
    <property type="entry name" value="MlaB-like_STAS"/>
</dbReference>
<feature type="region of interest" description="Disordered" evidence="1">
    <location>
        <begin position="108"/>
        <end position="138"/>
    </location>
</feature>
<proteinExistence type="predicted"/>
<sequence>MTSLPAAPLRLTTSDSAHRVRMELHGDLDHDHADLLLAEVDRQLAARPHLRDLHLHCGGVTTVDSLGLSVLLMVHRRTAAAKVRLHLDDRSERLDRLLDVTGTLEYLTTASSPTGTAGSSEAEEQQAAARPTGPESHH</sequence>
<dbReference type="PROSITE" id="PS50801">
    <property type="entry name" value="STAS"/>
    <property type="match status" value="1"/>
</dbReference>
<evidence type="ECO:0000313" key="3">
    <source>
        <dbReference type="EMBL" id="MBB6435817.1"/>
    </source>
</evidence>
<dbReference type="Proteomes" id="UP000540423">
    <property type="component" value="Unassembled WGS sequence"/>
</dbReference>
<evidence type="ECO:0000259" key="2">
    <source>
        <dbReference type="PROSITE" id="PS50801"/>
    </source>
</evidence>
<dbReference type="Gene3D" id="3.30.750.24">
    <property type="entry name" value="STAS domain"/>
    <property type="match status" value="1"/>
</dbReference>
<comment type="caution">
    <text evidence="3">The sequence shown here is derived from an EMBL/GenBank/DDBJ whole genome shotgun (WGS) entry which is preliminary data.</text>
</comment>
<dbReference type="EMBL" id="JACHEM010000005">
    <property type="protein sequence ID" value="MBB6435817.1"/>
    <property type="molecule type" value="Genomic_DNA"/>
</dbReference>
<name>A0A7X0HGE2_9ACTN</name>